<reference evidence="1 2" key="1">
    <citation type="submission" date="2016-10" db="EMBL/GenBank/DDBJ databases">
        <authorList>
            <person name="de Groot N.N."/>
        </authorList>
    </citation>
    <scope>NUCLEOTIDE SEQUENCE [LARGE SCALE GENOMIC DNA]</scope>
    <source>
        <strain evidence="1 2">CGMCC 4.2026</strain>
    </source>
</reference>
<accession>A0A1H8MQ88</accession>
<proteinExistence type="predicted"/>
<evidence type="ECO:0008006" key="3">
    <source>
        <dbReference type="Google" id="ProtNLM"/>
    </source>
</evidence>
<dbReference type="PROSITE" id="PS51257">
    <property type="entry name" value="PROKAR_LIPOPROTEIN"/>
    <property type="match status" value="1"/>
</dbReference>
<dbReference type="EMBL" id="FODD01000019">
    <property type="protein sequence ID" value="SEO19469.1"/>
    <property type="molecule type" value="Genomic_DNA"/>
</dbReference>
<dbReference type="RefSeq" id="WP_245791553.1">
    <property type="nucleotide sequence ID" value="NZ_FODD01000019.1"/>
</dbReference>
<name>A0A1H8MQ88_9ACTN</name>
<protein>
    <recommendedName>
        <fullName evidence="3">Lipoprotein</fullName>
    </recommendedName>
</protein>
<sequence length="282" mass="28838">MRGGGVAAAVVAVAVGVLLAGCGTQVGTGTTVPTETATGPIPWVVGEPSFVTGARLGADHRTVTLDVQVADGPRPCVRDLKAVDTDAAYGAVPGTVHVQVTYSSPSGDRRSGCTKERGAQTRVTLPAPLGDNQLVVDDHTVFTADGAKPPALRLCGQLGCDPAPTGCTPGSYDQALLAVGAPEHTLRGDTDCRGTWMVMAYTWRTGPACSGETSLPACSSALGDRYFFRAETSGWVPIAEGAAGGCAVVQRKAPDFPTSMCKDLAPLSGKLHPHYPPPSASP</sequence>
<dbReference type="Proteomes" id="UP000181951">
    <property type="component" value="Unassembled WGS sequence"/>
</dbReference>
<dbReference type="AlphaFoldDB" id="A0A1H8MQ88"/>
<evidence type="ECO:0000313" key="1">
    <source>
        <dbReference type="EMBL" id="SEO19469.1"/>
    </source>
</evidence>
<gene>
    <name evidence="1" type="ORF">SAMN05216267_1019132</name>
</gene>
<evidence type="ECO:0000313" key="2">
    <source>
        <dbReference type="Proteomes" id="UP000181951"/>
    </source>
</evidence>
<organism evidence="1 2">
    <name type="scientific">Actinacidiphila rubida</name>
    <dbReference type="NCBI Taxonomy" id="310780"/>
    <lineage>
        <taxon>Bacteria</taxon>
        <taxon>Bacillati</taxon>
        <taxon>Actinomycetota</taxon>
        <taxon>Actinomycetes</taxon>
        <taxon>Kitasatosporales</taxon>
        <taxon>Streptomycetaceae</taxon>
        <taxon>Actinacidiphila</taxon>
    </lineage>
</organism>
<keyword evidence="2" id="KW-1185">Reference proteome</keyword>